<organism evidence="8 9">
    <name type="scientific">Abyssobacteria bacterium (strain SURF_5)</name>
    <dbReference type="NCBI Taxonomy" id="2093360"/>
    <lineage>
        <taxon>Bacteria</taxon>
        <taxon>Pseudomonadati</taxon>
        <taxon>Candidatus Hydrogenedentota</taxon>
        <taxon>Candidatus Abyssobacteria</taxon>
    </lineage>
</organism>
<comment type="caution">
    <text evidence="8">The sequence shown here is derived from an EMBL/GenBank/DDBJ whole genome shotgun (WGS) entry which is preliminary data.</text>
</comment>
<evidence type="ECO:0000259" key="7">
    <source>
        <dbReference type="Pfam" id="PF01029"/>
    </source>
</evidence>
<name>A0A3A4NGV6_ABYX5</name>
<evidence type="ECO:0000313" key="9">
    <source>
        <dbReference type="Proteomes" id="UP000265882"/>
    </source>
</evidence>
<dbReference type="InterPro" id="IPR006027">
    <property type="entry name" value="NusB_RsmB_TIM44"/>
</dbReference>
<dbReference type="InterPro" id="IPR035926">
    <property type="entry name" value="NusB-like_sf"/>
</dbReference>
<evidence type="ECO:0000256" key="2">
    <source>
        <dbReference type="ARBA" id="ARBA00022814"/>
    </source>
</evidence>
<dbReference type="AlphaFoldDB" id="A0A3A4NGV6"/>
<dbReference type="SUPFAM" id="SSF48013">
    <property type="entry name" value="NusB-like"/>
    <property type="match status" value="1"/>
</dbReference>
<keyword evidence="3 6" id="KW-0694">RNA-binding</keyword>
<dbReference type="GO" id="GO:0006353">
    <property type="term" value="P:DNA-templated transcription termination"/>
    <property type="evidence" value="ECO:0007669"/>
    <property type="project" value="UniProtKB-UniRule"/>
</dbReference>
<dbReference type="NCBIfam" id="TIGR01951">
    <property type="entry name" value="nusB"/>
    <property type="match status" value="1"/>
</dbReference>
<evidence type="ECO:0000256" key="6">
    <source>
        <dbReference type="HAMAP-Rule" id="MF_00073"/>
    </source>
</evidence>
<reference evidence="8 9" key="1">
    <citation type="journal article" date="2017" name="ISME J.">
        <title>Energy and carbon metabolisms in a deep terrestrial subsurface fluid microbial community.</title>
        <authorList>
            <person name="Momper L."/>
            <person name="Jungbluth S.P."/>
            <person name="Lee M.D."/>
            <person name="Amend J.P."/>
        </authorList>
    </citation>
    <scope>NUCLEOTIDE SEQUENCE [LARGE SCALE GENOMIC DNA]</scope>
    <source>
        <strain evidence="8">SURF_5</strain>
    </source>
</reference>
<dbReference type="CDD" id="cd00619">
    <property type="entry name" value="Terminator_NusB"/>
    <property type="match status" value="1"/>
</dbReference>
<dbReference type="PANTHER" id="PTHR11078:SF3">
    <property type="entry name" value="ANTITERMINATION NUSB DOMAIN-CONTAINING PROTEIN"/>
    <property type="match status" value="1"/>
</dbReference>
<protein>
    <recommendedName>
        <fullName evidence="6">Transcription antitermination protein NusB</fullName>
    </recommendedName>
    <alternativeName>
        <fullName evidence="6">Antitermination factor NusB</fullName>
    </alternativeName>
</protein>
<evidence type="ECO:0000256" key="5">
    <source>
        <dbReference type="ARBA" id="ARBA00023163"/>
    </source>
</evidence>
<dbReference type="Proteomes" id="UP000265882">
    <property type="component" value="Unassembled WGS sequence"/>
</dbReference>
<evidence type="ECO:0000256" key="3">
    <source>
        <dbReference type="ARBA" id="ARBA00022884"/>
    </source>
</evidence>
<dbReference type="Pfam" id="PF01029">
    <property type="entry name" value="NusB"/>
    <property type="match status" value="1"/>
</dbReference>
<comment type="similarity">
    <text evidence="1 6">Belongs to the NusB family.</text>
</comment>
<keyword evidence="4 6" id="KW-0805">Transcription regulation</keyword>
<keyword evidence="5 6" id="KW-0804">Transcription</keyword>
<keyword evidence="2 6" id="KW-0889">Transcription antitermination</keyword>
<comment type="function">
    <text evidence="6">Involved in transcription antitermination. Required for transcription of ribosomal RNA (rRNA) genes. Binds specifically to the boxA antiterminator sequence of the ribosomal RNA (rrn) operons.</text>
</comment>
<evidence type="ECO:0000256" key="4">
    <source>
        <dbReference type="ARBA" id="ARBA00023015"/>
    </source>
</evidence>
<sequence length="150" mass="16967">MGSRRKSREKALQILFQLDFNKSDIETVLRDFWKSNPTGDKVKSFTETLVRGAFEFRKPIDELISSTVENWSIDRLNSVDRAILRFATYELVYLPDIPPKVTINEAVEIAKAFGTDESGGFINGVLDKIREKIGKSTAGSEQDNGDIQHQ</sequence>
<proteinExistence type="inferred from homology"/>
<evidence type="ECO:0000313" key="8">
    <source>
        <dbReference type="EMBL" id="RJP17566.1"/>
    </source>
</evidence>
<feature type="domain" description="NusB/RsmB/TIM44" evidence="7">
    <location>
        <begin position="5"/>
        <end position="129"/>
    </location>
</feature>
<evidence type="ECO:0000256" key="1">
    <source>
        <dbReference type="ARBA" id="ARBA00005952"/>
    </source>
</evidence>
<accession>A0A3A4NGV6</accession>
<dbReference type="EMBL" id="QZKU01000114">
    <property type="protein sequence ID" value="RJP17566.1"/>
    <property type="molecule type" value="Genomic_DNA"/>
</dbReference>
<dbReference type="GO" id="GO:0031564">
    <property type="term" value="P:transcription antitermination"/>
    <property type="evidence" value="ECO:0007669"/>
    <property type="project" value="UniProtKB-KW"/>
</dbReference>
<dbReference type="GO" id="GO:0005829">
    <property type="term" value="C:cytosol"/>
    <property type="evidence" value="ECO:0007669"/>
    <property type="project" value="TreeGrafter"/>
</dbReference>
<dbReference type="Gene3D" id="1.10.940.10">
    <property type="entry name" value="NusB-like"/>
    <property type="match status" value="1"/>
</dbReference>
<dbReference type="GO" id="GO:0003723">
    <property type="term" value="F:RNA binding"/>
    <property type="evidence" value="ECO:0007669"/>
    <property type="project" value="UniProtKB-UniRule"/>
</dbReference>
<dbReference type="HAMAP" id="MF_00073">
    <property type="entry name" value="NusB"/>
    <property type="match status" value="1"/>
</dbReference>
<dbReference type="PANTHER" id="PTHR11078">
    <property type="entry name" value="N UTILIZATION SUBSTANCE PROTEIN B-RELATED"/>
    <property type="match status" value="1"/>
</dbReference>
<dbReference type="InterPro" id="IPR011605">
    <property type="entry name" value="NusB_fam"/>
</dbReference>
<gene>
    <name evidence="6 8" type="primary">nusB</name>
    <name evidence="8" type="ORF">C4520_16510</name>
</gene>